<keyword evidence="10 11" id="KW-0784">Thiamine biosynthesis</keyword>
<feature type="binding site" evidence="11">
    <location>
        <position position="193"/>
    </location>
    <ligand>
        <name>substrate</name>
    </ligand>
</feature>
<dbReference type="UniPathway" id="UPA00060">
    <property type="reaction ID" value="UER00139"/>
</dbReference>
<comment type="similarity">
    <text evidence="11">Belongs to the Thz kinase family.</text>
</comment>
<gene>
    <name evidence="11" type="primary">thiM</name>
    <name evidence="12" type="ORF">LR3_06460</name>
</gene>
<evidence type="ECO:0000256" key="6">
    <source>
        <dbReference type="ARBA" id="ARBA00022741"/>
    </source>
</evidence>
<protein>
    <recommendedName>
        <fullName evidence="11">Hydroxyethylthiazole kinase</fullName>
        <ecNumber evidence="11">2.7.1.50</ecNumber>
    </recommendedName>
    <alternativeName>
        <fullName evidence="11">4-methyl-5-beta-hydroxyethylthiazole kinase</fullName>
        <shortName evidence="11">TH kinase</shortName>
        <shortName evidence="11">Thz kinase</shortName>
    </alternativeName>
</protein>
<keyword evidence="4 11" id="KW-0808">Transferase</keyword>
<dbReference type="Pfam" id="PF02110">
    <property type="entry name" value="HK"/>
    <property type="match status" value="1"/>
</dbReference>
<evidence type="ECO:0000256" key="2">
    <source>
        <dbReference type="ARBA" id="ARBA00001946"/>
    </source>
</evidence>
<evidence type="ECO:0000256" key="8">
    <source>
        <dbReference type="ARBA" id="ARBA00022840"/>
    </source>
</evidence>
<comment type="cofactor">
    <cofactor evidence="2 11">
        <name>Mg(2+)</name>
        <dbReference type="ChEBI" id="CHEBI:18420"/>
    </cofactor>
</comment>
<dbReference type="EMBL" id="JOSX01000013">
    <property type="protein sequence ID" value="KEK15432.1"/>
    <property type="molecule type" value="Genomic_DNA"/>
</dbReference>
<evidence type="ECO:0000256" key="10">
    <source>
        <dbReference type="ARBA" id="ARBA00022977"/>
    </source>
</evidence>
<comment type="catalytic activity">
    <reaction evidence="1 11">
        <text>5-(2-hydroxyethyl)-4-methylthiazole + ATP = 4-methyl-5-(2-phosphooxyethyl)-thiazole + ADP + H(+)</text>
        <dbReference type="Rhea" id="RHEA:24212"/>
        <dbReference type="ChEBI" id="CHEBI:15378"/>
        <dbReference type="ChEBI" id="CHEBI:17957"/>
        <dbReference type="ChEBI" id="CHEBI:30616"/>
        <dbReference type="ChEBI" id="CHEBI:58296"/>
        <dbReference type="ChEBI" id="CHEBI:456216"/>
        <dbReference type="EC" id="2.7.1.50"/>
    </reaction>
</comment>
<dbReference type="EC" id="2.7.1.50" evidence="11"/>
<sequence length="269" mass="28930">MVQRQIDWSLIDRVRAKNPIVLNLANLVTIDKVADAVSAVGASPIMSVEPAEADEIVTLANALSINLGTINEHQATQIRTVLRAATPLKPLVLDPVAVSAVPSRLKFAHSLLNDFHFDVIRGNASEIAALVEADNTSHGIDAGKVPNQVQIAETCARRYHSIVVLTGETDLITDGQVIYENPFSAEMLTMNVGSGDMLSSIIAAFLGTTTNTWDACIVATVLVSAAGVLANRYSVGLGSWQVQFFDQLSIMDTKALLEFFEESYPVNHS</sequence>
<keyword evidence="8 11" id="KW-0067">ATP-binding</keyword>
<dbReference type="Gene3D" id="3.40.1190.20">
    <property type="match status" value="1"/>
</dbReference>
<dbReference type="PIRSF" id="PIRSF000513">
    <property type="entry name" value="Thz_kinase"/>
    <property type="match status" value="1"/>
</dbReference>
<dbReference type="GO" id="GO:0004417">
    <property type="term" value="F:hydroxyethylthiazole kinase activity"/>
    <property type="evidence" value="ECO:0007669"/>
    <property type="project" value="UniProtKB-UniRule"/>
</dbReference>
<dbReference type="PATRIC" id="fig|1598.90.peg.722"/>
<comment type="pathway">
    <text evidence="3 11">Cofactor biosynthesis; thiamine diphosphate biosynthesis; 4-methyl-5-(2-phosphoethyl)-thiazole from 5-(2-hydroxyethyl)-4-methylthiazole: step 1/1.</text>
</comment>
<keyword evidence="5 11" id="KW-0479">Metal-binding</keyword>
<dbReference type="NCBIfam" id="NF006830">
    <property type="entry name" value="PRK09355.1"/>
    <property type="match status" value="1"/>
</dbReference>
<keyword evidence="6 11" id="KW-0547">Nucleotide-binding</keyword>
<evidence type="ECO:0000256" key="4">
    <source>
        <dbReference type="ARBA" id="ARBA00022679"/>
    </source>
</evidence>
<comment type="function">
    <text evidence="11">Catalyzes the phosphorylation of the hydroxyl group of 4-methyl-5-beta-hydroxyethylthiazole (THZ).</text>
</comment>
<evidence type="ECO:0000313" key="12">
    <source>
        <dbReference type="EMBL" id="KEK15432.1"/>
    </source>
</evidence>
<comment type="caution">
    <text evidence="12">The sequence shown here is derived from an EMBL/GenBank/DDBJ whole genome shotgun (WGS) entry which is preliminary data.</text>
</comment>
<dbReference type="GO" id="GO:0005524">
    <property type="term" value="F:ATP binding"/>
    <property type="evidence" value="ECO:0007669"/>
    <property type="project" value="UniProtKB-UniRule"/>
</dbReference>
<dbReference type="CDD" id="cd01170">
    <property type="entry name" value="THZ_kinase"/>
    <property type="match status" value="1"/>
</dbReference>
<dbReference type="GO" id="GO:0009229">
    <property type="term" value="P:thiamine diphosphate biosynthetic process"/>
    <property type="evidence" value="ECO:0007669"/>
    <property type="project" value="UniProtKB-UniRule"/>
</dbReference>
<accession>A0A073K1J8</accession>
<feature type="binding site" evidence="11">
    <location>
        <position position="166"/>
    </location>
    <ligand>
        <name>ATP</name>
        <dbReference type="ChEBI" id="CHEBI:30616"/>
    </ligand>
</feature>
<proteinExistence type="inferred from homology"/>
<dbReference type="InterPro" id="IPR000417">
    <property type="entry name" value="Hyethyz_kinase"/>
</dbReference>
<dbReference type="InterPro" id="IPR029056">
    <property type="entry name" value="Ribokinase-like"/>
</dbReference>
<reference evidence="12" key="1">
    <citation type="submission" date="2014-06" db="EMBL/GenBank/DDBJ databases">
        <title>Genetic determinant of reutericyclin biosynthesis of Lactobacillus reuteri.</title>
        <authorList>
            <person name="Lin X."/>
            <person name="Duar R."/>
            <person name="Walter J."/>
            <person name="Gaenzle M."/>
        </authorList>
    </citation>
    <scope>NUCLEOTIDE SEQUENCE [LARGE SCALE GENOMIC DNA]</scope>
    <source>
        <strain evidence="12">LTH2584</strain>
    </source>
</reference>
<dbReference type="Proteomes" id="UP000027731">
    <property type="component" value="Unassembled WGS sequence"/>
</dbReference>
<evidence type="ECO:0000256" key="1">
    <source>
        <dbReference type="ARBA" id="ARBA00001771"/>
    </source>
</evidence>
<dbReference type="AlphaFoldDB" id="A0A073K1J8"/>
<organism evidence="12">
    <name type="scientific">Limosilactobacillus reuteri</name>
    <name type="common">Lactobacillus reuteri</name>
    <dbReference type="NCBI Taxonomy" id="1598"/>
    <lineage>
        <taxon>Bacteria</taxon>
        <taxon>Bacillati</taxon>
        <taxon>Bacillota</taxon>
        <taxon>Bacilli</taxon>
        <taxon>Lactobacillales</taxon>
        <taxon>Lactobacillaceae</taxon>
        <taxon>Limosilactobacillus</taxon>
    </lineage>
</organism>
<evidence type="ECO:0000256" key="5">
    <source>
        <dbReference type="ARBA" id="ARBA00022723"/>
    </source>
</evidence>
<dbReference type="GO" id="GO:0009228">
    <property type="term" value="P:thiamine biosynthetic process"/>
    <property type="evidence" value="ECO:0007669"/>
    <property type="project" value="UniProtKB-KW"/>
</dbReference>
<evidence type="ECO:0000256" key="11">
    <source>
        <dbReference type="HAMAP-Rule" id="MF_00228"/>
    </source>
</evidence>
<dbReference type="GO" id="GO:0000287">
    <property type="term" value="F:magnesium ion binding"/>
    <property type="evidence" value="ECO:0007669"/>
    <property type="project" value="UniProtKB-UniRule"/>
</dbReference>
<keyword evidence="7 11" id="KW-0418">Kinase</keyword>
<evidence type="ECO:0000256" key="3">
    <source>
        <dbReference type="ARBA" id="ARBA00004868"/>
    </source>
</evidence>
<dbReference type="HAMAP" id="MF_00228">
    <property type="entry name" value="Thz_kinase"/>
    <property type="match status" value="1"/>
</dbReference>
<keyword evidence="9 11" id="KW-0460">Magnesium</keyword>
<evidence type="ECO:0000256" key="7">
    <source>
        <dbReference type="ARBA" id="ARBA00022777"/>
    </source>
</evidence>
<feature type="binding site" evidence="11">
    <location>
        <position position="121"/>
    </location>
    <ligand>
        <name>ATP</name>
        <dbReference type="ChEBI" id="CHEBI:30616"/>
    </ligand>
</feature>
<name>A0A073K1J8_LIMRT</name>
<evidence type="ECO:0000256" key="9">
    <source>
        <dbReference type="ARBA" id="ARBA00022842"/>
    </source>
</evidence>
<dbReference type="SUPFAM" id="SSF53613">
    <property type="entry name" value="Ribokinase-like"/>
    <property type="match status" value="1"/>
</dbReference>
<feature type="binding site" evidence="11">
    <location>
        <position position="46"/>
    </location>
    <ligand>
        <name>substrate</name>
    </ligand>
</feature>
<dbReference type="PRINTS" id="PR01099">
    <property type="entry name" value="HYETHTZKNASE"/>
</dbReference>